<gene>
    <name evidence="2" type="ORF">BV898_12614</name>
</gene>
<dbReference type="Pfam" id="PF09735">
    <property type="entry name" value="Nckap1"/>
    <property type="match status" value="1"/>
</dbReference>
<dbReference type="GO" id="GO:0030031">
    <property type="term" value="P:cell projection assembly"/>
    <property type="evidence" value="ECO:0007669"/>
    <property type="project" value="TreeGrafter"/>
</dbReference>
<comment type="similarity">
    <text evidence="1">Belongs to the HEM-1/HEM-2 family.</text>
</comment>
<protein>
    <submittedName>
        <fullName evidence="2">Membrane-associated protein Hem</fullName>
    </submittedName>
</protein>
<reference evidence="3" key="1">
    <citation type="submission" date="2017-01" db="EMBL/GenBank/DDBJ databases">
        <title>Comparative genomics of anhydrobiosis in the tardigrade Hypsibius dujardini.</title>
        <authorList>
            <person name="Yoshida Y."/>
            <person name="Koutsovoulos G."/>
            <person name="Laetsch D."/>
            <person name="Stevens L."/>
            <person name="Kumar S."/>
            <person name="Horikawa D."/>
            <person name="Ishino K."/>
            <person name="Komine S."/>
            <person name="Tomita M."/>
            <person name="Blaxter M."/>
            <person name="Arakawa K."/>
        </authorList>
    </citation>
    <scope>NUCLEOTIDE SEQUENCE [LARGE SCALE GENOMIC DNA]</scope>
    <source>
        <strain evidence="3">Z151</strain>
    </source>
</reference>
<evidence type="ECO:0000313" key="3">
    <source>
        <dbReference type="Proteomes" id="UP000192578"/>
    </source>
</evidence>
<dbReference type="Proteomes" id="UP000192578">
    <property type="component" value="Unassembled WGS sequence"/>
</dbReference>
<accession>A0A1W0WD90</accession>
<dbReference type="PANTHER" id="PTHR12093">
    <property type="entry name" value="NCK-ASSOCIATED PROTEIN 1"/>
    <property type="match status" value="1"/>
</dbReference>
<dbReference type="PANTHER" id="PTHR12093:SF10">
    <property type="entry name" value="MEMBRANE-ASSOCIATED PROTEIN HEM"/>
    <property type="match status" value="1"/>
</dbReference>
<name>A0A1W0WD90_HYPEX</name>
<proteinExistence type="inferred from homology"/>
<dbReference type="GO" id="GO:0016477">
    <property type="term" value="P:cell migration"/>
    <property type="evidence" value="ECO:0007669"/>
    <property type="project" value="TreeGrafter"/>
</dbReference>
<dbReference type="GO" id="GO:0031209">
    <property type="term" value="C:SCAR complex"/>
    <property type="evidence" value="ECO:0007669"/>
    <property type="project" value="TreeGrafter"/>
</dbReference>
<comment type="caution">
    <text evidence="2">The sequence shown here is derived from an EMBL/GenBank/DDBJ whole genome shotgun (WGS) entry which is preliminary data.</text>
</comment>
<dbReference type="EMBL" id="MTYJ01000129">
    <property type="protein sequence ID" value="OQV13186.1"/>
    <property type="molecule type" value="Genomic_DNA"/>
</dbReference>
<evidence type="ECO:0000313" key="2">
    <source>
        <dbReference type="EMBL" id="OQV13186.1"/>
    </source>
</evidence>
<dbReference type="AlphaFoldDB" id="A0A1W0WD90"/>
<dbReference type="GO" id="GO:0048812">
    <property type="term" value="P:neuron projection morphogenesis"/>
    <property type="evidence" value="ECO:0007669"/>
    <property type="project" value="TreeGrafter"/>
</dbReference>
<organism evidence="2 3">
    <name type="scientific">Hypsibius exemplaris</name>
    <name type="common">Freshwater tardigrade</name>
    <dbReference type="NCBI Taxonomy" id="2072580"/>
    <lineage>
        <taxon>Eukaryota</taxon>
        <taxon>Metazoa</taxon>
        <taxon>Ecdysozoa</taxon>
        <taxon>Tardigrada</taxon>
        <taxon>Eutardigrada</taxon>
        <taxon>Parachela</taxon>
        <taxon>Hypsibioidea</taxon>
        <taxon>Hypsibiidae</taxon>
        <taxon>Hypsibius</taxon>
    </lineage>
</organism>
<sequence>MARSLMPGHQKLAEKLTVLNDRGQGMLTRLYNIRKACLDVESKPKFLYDPKLEPAVKHVEKKFPAINAKSSGNVFGYLSQIRSDVQKNLSIYYETFVDILDFKDHVSELLTTMDACQVTLDITCNFDVTVKYLELIAKYVSLMIILSRVDDRKAMLGLYTAVHELANGQCEPSFPRLGQMILDYEMPLRKLCEDFVPHNRILSSALLSLQKVYSRRNLPADQWRSHQLLSLTSKPADLSVPAYSDTTACEYLGLEVMERWIIIGFTLCHTSLNQPVAMELWSQALHTCWIMTLFRDEVIAVQHYLQTYFESIKGLNKRVTELRDSYIYAQQNSVIIHKDRRLFLRIALKELNLLFADQPGLLGPKALLALMALSMARDEISWLIRHFHHQDLAVPMSKEKKQRGLDEMIDRHLPELLFLTEQLRELIRRHGKVIQSYHIQFLGGFDATKLNHLMQNVSALPEDENAILSSLCNSLGELSRRKTNSDINCDTADLRDIRLDWFRVQASASSIARNSFILEEHQDMTHHLNTVMYHTRLVDDLDNLLEEVSDLSLCCFYAQFFQEQFTLCLEFPAQTRYIIAFPLICGHFMAATHELCPEERSSLGNIAVGMANAFLDEMGKEVKNIIFSVCDEQCVLADQLLPRHGARVWLNQVAQERKTKKSKAPPVQHVVPVPGQESYRRSREDLTTYDKLHMALTELCFSINYSNSVVVWEHMFCPKEFLVQQIENALGKVFVDMTMCNAENNYIVKPSELLVWIQTYMNTLQTLENYVQVDMSRVFNAVMLQQTQPTDSQGHKTITALYTTWYLDTLLRRVTAGHIVFSPLQKAFVAILDTGAQAVRPEDYANLTELRALAELIGPYGMKYLYETLTWNVASQIGELKKIVLQNGSILMELRTSFDKPDNMRELSRRLQNADSLLHRMILIGTLLHFRSLCQEPLNDAVKRHVPYLYQSIDDFKDSNLTGDAMMLINEMLISVGIEPNVDAILINSIRAQKGEKKESVSEEDHQFACLLMVFLAVSLPRLARLEEAAFNIALEAHYNNMHCMGKAVNVVLGAMFYLCGRGDTVDRLREFLALASSSLLRLATDTDKEAIKNRDSTYLLLEYLVKESPYLTQDLFEACFPQALFRTAFQAVHRTDRHIHFNNFP</sequence>
<dbReference type="InterPro" id="IPR019137">
    <property type="entry name" value="Nck-associated_protein-1"/>
</dbReference>
<evidence type="ECO:0000256" key="1">
    <source>
        <dbReference type="ARBA" id="ARBA00037947"/>
    </source>
</evidence>
<keyword evidence="3" id="KW-1185">Reference proteome</keyword>
<dbReference type="OrthoDB" id="548214at2759"/>
<dbReference type="GO" id="GO:0030866">
    <property type="term" value="P:cortical actin cytoskeleton organization"/>
    <property type="evidence" value="ECO:0007669"/>
    <property type="project" value="TreeGrafter"/>
</dbReference>